<sequence>MATDKEGLFDILMVAIIFYLIEEPAVAVDALTGQLPKELGNLSVFIFLVGYAYLQPAIYHLDKKLAINCGGQEIISSDHFVGYLAPEYAMGRHLTDKNDVLAFGVVALEIVSGRANSDSNLDEEKAYLLGWDH</sequence>
<evidence type="ECO:0008006" key="5">
    <source>
        <dbReference type="Google" id="ProtNLM"/>
    </source>
</evidence>
<evidence type="ECO:0000256" key="1">
    <source>
        <dbReference type="ARBA" id="ARBA00004479"/>
    </source>
</evidence>
<dbReference type="EMBL" id="JAEACU010000005">
    <property type="protein sequence ID" value="KAH7528122.1"/>
    <property type="molecule type" value="Genomic_DNA"/>
</dbReference>
<proteinExistence type="predicted"/>
<dbReference type="InterPro" id="IPR051824">
    <property type="entry name" value="LRR_Rcpt-Like_S/T_Kinase"/>
</dbReference>
<dbReference type="Gene3D" id="1.10.510.10">
    <property type="entry name" value="Transferase(Phosphotransferase) domain 1"/>
    <property type="match status" value="1"/>
</dbReference>
<dbReference type="Proteomes" id="UP000813462">
    <property type="component" value="Unassembled WGS sequence"/>
</dbReference>
<dbReference type="PANTHER" id="PTHR48006">
    <property type="entry name" value="LEUCINE-RICH REPEAT-CONTAINING PROTEIN DDB_G0281931-RELATED"/>
    <property type="match status" value="1"/>
</dbReference>
<accession>A0A978VCN3</accession>
<dbReference type="SUPFAM" id="SSF56112">
    <property type="entry name" value="Protein kinase-like (PK-like)"/>
    <property type="match status" value="1"/>
</dbReference>
<keyword evidence="2" id="KW-0812">Transmembrane</keyword>
<comment type="subcellular location">
    <subcellularLocation>
        <location evidence="1">Membrane</location>
        <topology evidence="1">Single-pass type I membrane protein</topology>
    </subcellularLocation>
</comment>
<reference evidence="3" key="1">
    <citation type="journal article" date="2021" name="Front. Plant Sci.">
        <title>Chromosome-Scale Genome Assembly for Chinese Sour Jujube and Insights Into Its Genome Evolution and Domestication Signature.</title>
        <authorList>
            <person name="Shen L.-Y."/>
            <person name="Luo H."/>
            <person name="Wang X.-L."/>
            <person name="Wang X.-M."/>
            <person name="Qiu X.-J."/>
            <person name="Liu H."/>
            <person name="Zhou S.-S."/>
            <person name="Jia K.-H."/>
            <person name="Nie S."/>
            <person name="Bao Y.-T."/>
            <person name="Zhang R.-G."/>
            <person name="Yun Q.-Z."/>
            <person name="Chai Y.-H."/>
            <person name="Lu J.-Y."/>
            <person name="Li Y."/>
            <person name="Zhao S.-W."/>
            <person name="Mao J.-F."/>
            <person name="Jia S.-G."/>
            <person name="Mao Y.-M."/>
        </authorList>
    </citation>
    <scope>NUCLEOTIDE SEQUENCE</scope>
    <source>
        <strain evidence="3">AT0</strain>
        <tissue evidence="3">Leaf</tissue>
    </source>
</reference>
<feature type="transmembrane region" description="Helical" evidence="2">
    <location>
        <begin position="7"/>
        <end position="27"/>
    </location>
</feature>
<evidence type="ECO:0000313" key="3">
    <source>
        <dbReference type="EMBL" id="KAH7528122.1"/>
    </source>
</evidence>
<comment type="caution">
    <text evidence="3">The sequence shown here is derived from an EMBL/GenBank/DDBJ whole genome shotgun (WGS) entry which is preliminary data.</text>
</comment>
<keyword evidence="2" id="KW-1133">Transmembrane helix</keyword>
<dbReference type="AlphaFoldDB" id="A0A978VCN3"/>
<protein>
    <recommendedName>
        <fullName evidence="5">Protein kinase domain-containing protein</fullName>
    </recommendedName>
</protein>
<organism evidence="3 4">
    <name type="scientific">Ziziphus jujuba var. spinosa</name>
    <dbReference type="NCBI Taxonomy" id="714518"/>
    <lineage>
        <taxon>Eukaryota</taxon>
        <taxon>Viridiplantae</taxon>
        <taxon>Streptophyta</taxon>
        <taxon>Embryophyta</taxon>
        <taxon>Tracheophyta</taxon>
        <taxon>Spermatophyta</taxon>
        <taxon>Magnoliopsida</taxon>
        <taxon>eudicotyledons</taxon>
        <taxon>Gunneridae</taxon>
        <taxon>Pentapetalae</taxon>
        <taxon>rosids</taxon>
        <taxon>fabids</taxon>
        <taxon>Rosales</taxon>
        <taxon>Rhamnaceae</taxon>
        <taxon>Paliureae</taxon>
        <taxon>Ziziphus</taxon>
    </lineage>
</organism>
<dbReference type="PANTHER" id="PTHR48006:SF34">
    <property type="entry name" value="OS08G0203700 PROTEIN"/>
    <property type="match status" value="1"/>
</dbReference>
<feature type="transmembrane region" description="Helical" evidence="2">
    <location>
        <begin position="39"/>
        <end position="54"/>
    </location>
</feature>
<gene>
    <name evidence="3" type="ORF">FEM48_Zijuj05G0038300</name>
</gene>
<name>A0A978VCN3_ZIZJJ</name>
<keyword evidence="2" id="KW-0472">Membrane</keyword>
<dbReference type="GO" id="GO:0005886">
    <property type="term" value="C:plasma membrane"/>
    <property type="evidence" value="ECO:0007669"/>
    <property type="project" value="TreeGrafter"/>
</dbReference>
<dbReference type="InterPro" id="IPR011009">
    <property type="entry name" value="Kinase-like_dom_sf"/>
</dbReference>
<evidence type="ECO:0000256" key="2">
    <source>
        <dbReference type="SAM" id="Phobius"/>
    </source>
</evidence>
<evidence type="ECO:0000313" key="4">
    <source>
        <dbReference type="Proteomes" id="UP000813462"/>
    </source>
</evidence>